<dbReference type="InterPro" id="IPR003594">
    <property type="entry name" value="HATPase_dom"/>
</dbReference>
<dbReference type="AlphaFoldDB" id="A0A0J1IHD5"/>
<feature type="transmembrane region" description="Helical" evidence="9">
    <location>
        <begin position="148"/>
        <end position="166"/>
    </location>
</feature>
<dbReference type="PRINTS" id="PR00344">
    <property type="entry name" value="BCTRLSENSOR"/>
</dbReference>
<dbReference type="Pfam" id="PF00512">
    <property type="entry name" value="HisKA"/>
    <property type="match status" value="1"/>
</dbReference>
<evidence type="ECO:0000313" key="12">
    <source>
        <dbReference type="Proteomes" id="UP000036356"/>
    </source>
</evidence>
<dbReference type="CDD" id="cd00075">
    <property type="entry name" value="HATPase"/>
    <property type="match status" value="1"/>
</dbReference>
<sequence length="408" mass="45587">MFRELRLKLTLINVGVMAFLLLIFIIGTFFVMRIQVINQSQQLMQIIAGKAGSGTIVNPREHDKHLAKYFYIKTDNSGKVTYTSSGLPMPLAQLTPLLDKAFHKSNSRGDVEVNDETYTYLKMPLNQGPGYVITFVDLERDKDILQELLLTLSIGGLVCLGLAYYGSRFMADRAMAPIKSSLQRQQEFVADASHELRTPLSVVQVNLDIVKGNPEETVASQSKWLDYSLIEIRRMSKLVDDLLFLARADSQQQTLNPQMFSLKAALNEVFESFRPLAETNGISLEASLNTAADYYGDENRIKQLIVILLDNALKYTHPGGQVTLSLQNWGTHAEITVSDTGEGIAQEHLTKIFERFYRADPARSQQREGTGLGLAIADWIIKCHHGRIKVTSSPGKGTAFVINLPYQS</sequence>
<comment type="subcellular location">
    <subcellularLocation>
        <location evidence="2">Membrane</location>
    </subcellularLocation>
</comment>
<keyword evidence="9" id="KW-0812">Transmembrane</keyword>
<dbReference type="FunFam" id="3.30.565.10:FF:000006">
    <property type="entry name" value="Sensor histidine kinase WalK"/>
    <property type="match status" value="1"/>
</dbReference>
<dbReference type="GO" id="GO:0004721">
    <property type="term" value="F:phosphoprotein phosphatase activity"/>
    <property type="evidence" value="ECO:0007669"/>
    <property type="project" value="TreeGrafter"/>
</dbReference>
<evidence type="ECO:0000256" key="4">
    <source>
        <dbReference type="ARBA" id="ARBA00022553"/>
    </source>
</evidence>
<dbReference type="EC" id="2.7.13.3" evidence="3"/>
<evidence type="ECO:0000259" key="10">
    <source>
        <dbReference type="PROSITE" id="PS50109"/>
    </source>
</evidence>
<evidence type="ECO:0000256" key="2">
    <source>
        <dbReference type="ARBA" id="ARBA00004370"/>
    </source>
</evidence>
<dbReference type="PROSITE" id="PS50109">
    <property type="entry name" value="HIS_KIN"/>
    <property type="match status" value="1"/>
</dbReference>
<dbReference type="Pfam" id="PF02518">
    <property type="entry name" value="HATPase_c"/>
    <property type="match status" value="1"/>
</dbReference>
<keyword evidence="4" id="KW-0597">Phosphoprotein</keyword>
<comment type="caution">
    <text evidence="11">The sequence shown here is derived from an EMBL/GenBank/DDBJ whole genome shotgun (WGS) entry which is preliminary data.</text>
</comment>
<dbReference type="PATRIC" id="fig|476652.3.peg.4319"/>
<evidence type="ECO:0000313" key="11">
    <source>
        <dbReference type="EMBL" id="KLU64081.1"/>
    </source>
</evidence>
<name>A0A0J1IHD5_9FIRM</name>
<dbReference type="InterPro" id="IPR005467">
    <property type="entry name" value="His_kinase_dom"/>
</dbReference>
<accession>A0A0J1IHD5</accession>
<keyword evidence="12" id="KW-1185">Reference proteome</keyword>
<keyword evidence="8 9" id="KW-0472">Membrane</keyword>
<dbReference type="Proteomes" id="UP000036356">
    <property type="component" value="Unassembled WGS sequence"/>
</dbReference>
<dbReference type="InterPro" id="IPR004358">
    <property type="entry name" value="Sig_transdc_His_kin-like_C"/>
</dbReference>
<dbReference type="Gene3D" id="3.30.565.10">
    <property type="entry name" value="Histidine kinase-like ATPase, C-terminal domain"/>
    <property type="match status" value="1"/>
</dbReference>
<evidence type="ECO:0000256" key="9">
    <source>
        <dbReference type="SAM" id="Phobius"/>
    </source>
</evidence>
<dbReference type="InterPro" id="IPR036890">
    <property type="entry name" value="HATPase_C_sf"/>
</dbReference>
<dbReference type="InterPro" id="IPR003661">
    <property type="entry name" value="HisK_dim/P_dom"/>
</dbReference>
<dbReference type="Gene3D" id="1.10.287.130">
    <property type="match status" value="1"/>
</dbReference>
<feature type="domain" description="Histidine kinase" evidence="10">
    <location>
        <begin position="191"/>
        <end position="408"/>
    </location>
</feature>
<feature type="transmembrane region" description="Helical" evidence="9">
    <location>
        <begin position="12"/>
        <end position="32"/>
    </location>
</feature>
<dbReference type="STRING" id="476652.DEAC_c40750"/>
<dbReference type="GO" id="GO:0000155">
    <property type="term" value="F:phosphorelay sensor kinase activity"/>
    <property type="evidence" value="ECO:0007669"/>
    <property type="project" value="InterPro"/>
</dbReference>
<organism evidence="11 12">
    <name type="scientific">Desulfosporosinus acididurans</name>
    <dbReference type="NCBI Taxonomy" id="476652"/>
    <lineage>
        <taxon>Bacteria</taxon>
        <taxon>Bacillati</taxon>
        <taxon>Bacillota</taxon>
        <taxon>Clostridia</taxon>
        <taxon>Eubacteriales</taxon>
        <taxon>Desulfitobacteriaceae</taxon>
        <taxon>Desulfosporosinus</taxon>
    </lineage>
</organism>
<evidence type="ECO:0000256" key="3">
    <source>
        <dbReference type="ARBA" id="ARBA00012438"/>
    </source>
</evidence>
<evidence type="ECO:0000256" key="8">
    <source>
        <dbReference type="ARBA" id="ARBA00023136"/>
    </source>
</evidence>
<evidence type="ECO:0000256" key="1">
    <source>
        <dbReference type="ARBA" id="ARBA00000085"/>
    </source>
</evidence>
<dbReference type="RefSeq" id="WP_047811839.1">
    <property type="nucleotide sequence ID" value="NZ_LDZY01000018.1"/>
</dbReference>
<protein>
    <recommendedName>
        <fullName evidence="3">histidine kinase</fullName>
        <ecNumber evidence="3">2.7.13.3</ecNumber>
    </recommendedName>
</protein>
<reference evidence="11 12" key="1">
    <citation type="submission" date="2015-06" db="EMBL/GenBank/DDBJ databases">
        <title>Draft genome of the moderately acidophilic sulfate reducer Candidatus Desulfosporosinus acididurans strain M1.</title>
        <authorList>
            <person name="Poehlein A."/>
            <person name="Petzsch P."/>
            <person name="Johnson B.D."/>
            <person name="Schloemann M."/>
            <person name="Daniel R."/>
            <person name="Muehling M."/>
        </authorList>
    </citation>
    <scope>NUCLEOTIDE SEQUENCE [LARGE SCALE GENOMIC DNA]</scope>
    <source>
        <strain evidence="11 12">M1</strain>
    </source>
</reference>
<dbReference type="GO" id="GO:0016036">
    <property type="term" value="P:cellular response to phosphate starvation"/>
    <property type="evidence" value="ECO:0007669"/>
    <property type="project" value="TreeGrafter"/>
</dbReference>
<comment type="catalytic activity">
    <reaction evidence="1">
        <text>ATP + protein L-histidine = ADP + protein N-phospho-L-histidine.</text>
        <dbReference type="EC" id="2.7.13.3"/>
    </reaction>
</comment>
<dbReference type="SUPFAM" id="SSF55874">
    <property type="entry name" value="ATPase domain of HSP90 chaperone/DNA topoisomerase II/histidine kinase"/>
    <property type="match status" value="1"/>
</dbReference>
<evidence type="ECO:0000256" key="5">
    <source>
        <dbReference type="ARBA" id="ARBA00022679"/>
    </source>
</evidence>
<dbReference type="PANTHER" id="PTHR45453">
    <property type="entry name" value="PHOSPHATE REGULON SENSOR PROTEIN PHOR"/>
    <property type="match status" value="1"/>
</dbReference>
<keyword evidence="9" id="KW-1133">Transmembrane helix</keyword>
<proteinExistence type="predicted"/>
<evidence type="ECO:0000256" key="6">
    <source>
        <dbReference type="ARBA" id="ARBA00022777"/>
    </source>
</evidence>
<dbReference type="GO" id="GO:0005886">
    <property type="term" value="C:plasma membrane"/>
    <property type="evidence" value="ECO:0007669"/>
    <property type="project" value="TreeGrafter"/>
</dbReference>
<keyword evidence="7" id="KW-0902">Two-component regulatory system</keyword>
<gene>
    <name evidence="11" type="primary">srrB_2</name>
    <name evidence="11" type="ORF">DEAC_c40750</name>
</gene>
<dbReference type="SMART" id="SM00388">
    <property type="entry name" value="HisKA"/>
    <property type="match status" value="1"/>
</dbReference>
<keyword evidence="6" id="KW-0418">Kinase</keyword>
<evidence type="ECO:0000256" key="7">
    <source>
        <dbReference type="ARBA" id="ARBA00023012"/>
    </source>
</evidence>
<dbReference type="FunFam" id="1.10.287.130:FF:000001">
    <property type="entry name" value="Two-component sensor histidine kinase"/>
    <property type="match status" value="1"/>
</dbReference>
<dbReference type="PANTHER" id="PTHR45453:SF1">
    <property type="entry name" value="PHOSPHATE REGULON SENSOR PROTEIN PHOR"/>
    <property type="match status" value="1"/>
</dbReference>
<dbReference type="SMART" id="SM00387">
    <property type="entry name" value="HATPase_c"/>
    <property type="match status" value="1"/>
</dbReference>
<dbReference type="CDD" id="cd00082">
    <property type="entry name" value="HisKA"/>
    <property type="match status" value="1"/>
</dbReference>
<dbReference type="InterPro" id="IPR036097">
    <property type="entry name" value="HisK_dim/P_sf"/>
</dbReference>
<keyword evidence="5 11" id="KW-0808">Transferase</keyword>
<dbReference type="SUPFAM" id="SSF47384">
    <property type="entry name" value="Homodimeric domain of signal transducing histidine kinase"/>
    <property type="match status" value="1"/>
</dbReference>
<dbReference type="EMBL" id="LDZY01000018">
    <property type="protein sequence ID" value="KLU64081.1"/>
    <property type="molecule type" value="Genomic_DNA"/>
</dbReference>
<dbReference type="InterPro" id="IPR050351">
    <property type="entry name" value="BphY/WalK/GraS-like"/>
</dbReference>